<organism evidence="1 2">
    <name type="scientific">Acidovorax soli</name>
    <dbReference type="NCBI Taxonomy" id="592050"/>
    <lineage>
        <taxon>Bacteria</taxon>
        <taxon>Pseudomonadati</taxon>
        <taxon>Pseudomonadota</taxon>
        <taxon>Betaproteobacteria</taxon>
        <taxon>Burkholderiales</taxon>
        <taxon>Comamonadaceae</taxon>
        <taxon>Acidovorax</taxon>
    </lineage>
</organism>
<gene>
    <name evidence="1" type="ORF">HNP48_001058</name>
</gene>
<sequence length="155" mass="16101">MKPMILDSTMTNMGGVFYPTGHVFALFPDEDCVRQAAAALEAAGHKGALAYASPETILADIVRTLGTADAPLPSVGAEGDMVRRIADLAGTGHHGLLVQMDSKDEPGTVVDAITPQGAATAFYYRTFIIEDLVTPPVPDGKAQSVVVGTHAATAH</sequence>
<reference evidence="1 2" key="1">
    <citation type="submission" date="2020-08" db="EMBL/GenBank/DDBJ databases">
        <title>Functional genomics of gut bacteria from endangered species of beetles.</title>
        <authorList>
            <person name="Carlos-Shanley C."/>
        </authorList>
    </citation>
    <scope>NUCLEOTIDE SEQUENCE [LARGE SCALE GENOMIC DNA]</scope>
    <source>
        <strain evidence="1 2">S00198</strain>
    </source>
</reference>
<dbReference type="RefSeq" id="WP_184855839.1">
    <property type="nucleotide sequence ID" value="NZ_JACHLK010000002.1"/>
</dbReference>
<evidence type="ECO:0000313" key="1">
    <source>
        <dbReference type="EMBL" id="MBB6558394.1"/>
    </source>
</evidence>
<keyword evidence="2" id="KW-1185">Reference proteome</keyword>
<evidence type="ECO:0000313" key="2">
    <source>
        <dbReference type="Proteomes" id="UP000575083"/>
    </source>
</evidence>
<dbReference type="Proteomes" id="UP000575083">
    <property type="component" value="Unassembled WGS sequence"/>
</dbReference>
<name>A0A7X0PB40_9BURK</name>
<proteinExistence type="predicted"/>
<protein>
    <submittedName>
        <fullName evidence="1">Uncharacterized protein</fullName>
    </submittedName>
</protein>
<accession>A0A7X0PB40</accession>
<dbReference type="EMBL" id="JACHLK010000002">
    <property type="protein sequence ID" value="MBB6558394.1"/>
    <property type="molecule type" value="Genomic_DNA"/>
</dbReference>
<comment type="caution">
    <text evidence="1">The sequence shown here is derived from an EMBL/GenBank/DDBJ whole genome shotgun (WGS) entry which is preliminary data.</text>
</comment>
<dbReference type="AlphaFoldDB" id="A0A7X0PB40"/>